<sequence length="204" mass="23592">MEKHGWITFCLHPDNILTKVVKEFYVYLTSPKNAFIYVHGVSVLFDADLTNVQYGLPEGSDEHSQFVKTMMIEVLNQVLTDLYVEGITWAISRNRCYTIDLRSPTTHKRNAGTLNFSLLITTLCQRVKVPTQENEDKIPNRRTITKQIALRFLREEMPKYPNSISIASPLMTSDVALSTSHSNFEQKVIDVLDMLQQQFWMMEK</sequence>
<protein>
    <submittedName>
        <fullName evidence="1">Uncharacterized protein</fullName>
    </submittedName>
</protein>
<evidence type="ECO:0000313" key="1">
    <source>
        <dbReference type="EMBL" id="KAH1039232.1"/>
    </source>
</evidence>
<comment type="caution">
    <text evidence="1">The sequence shown here is derived from an EMBL/GenBank/DDBJ whole genome shotgun (WGS) entry which is preliminary data.</text>
</comment>
<evidence type="ECO:0000313" key="2">
    <source>
        <dbReference type="Proteomes" id="UP000828251"/>
    </source>
</evidence>
<dbReference type="EMBL" id="JAIQCV010000012">
    <property type="protein sequence ID" value="KAH1039232.1"/>
    <property type="molecule type" value="Genomic_DNA"/>
</dbReference>
<dbReference type="Proteomes" id="UP000828251">
    <property type="component" value="Unassembled WGS sequence"/>
</dbReference>
<accession>A0A9D3UEZ3</accession>
<keyword evidence="2" id="KW-1185">Reference proteome</keyword>
<dbReference type="AlphaFoldDB" id="A0A9D3UEZ3"/>
<gene>
    <name evidence="1" type="ORF">J1N35_040975</name>
</gene>
<proteinExistence type="predicted"/>
<name>A0A9D3UEZ3_9ROSI</name>
<reference evidence="1 2" key="1">
    <citation type="journal article" date="2021" name="Plant Biotechnol. J.">
        <title>Multi-omics assisted identification of the key and species-specific regulatory components of drought-tolerant mechanisms in Gossypium stocksii.</title>
        <authorList>
            <person name="Yu D."/>
            <person name="Ke L."/>
            <person name="Zhang D."/>
            <person name="Wu Y."/>
            <person name="Sun Y."/>
            <person name="Mei J."/>
            <person name="Sun J."/>
            <person name="Sun Y."/>
        </authorList>
    </citation>
    <scope>NUCLEOTIDE SEQUENCE [LARGE SCALE GENOMIC DNA]</scope>
    <source>
        <strain evidence="2">cv. E1</strain>
        <tissue evidence="1">Leaf</tissue>
    </source>
</reference>
<organism evidence="1 2">
    <name type="scientific">Gossypium stocksii</name>
    <dbReference type="NCBI Taxonomy" id="47602"/>
    <lineage>
        <taxon>Eukaryota</taxon>
        <taxon>Viridiplantae</taxon>
        <taxon>Streptophyta</taxon>
        <taxon>Embryophyta</taxon>
        <taxon>Tracheophyta</taxon>
        <taxon>Spermatophyta</taxon>
        <taxon>Magnoliopsida</taxon>
        <taxon>eudicotyledons</taxon>
        <taxon>Gunneridae</taxon>
        <taxon>Pentapetalae</taxon>
        <taxon>rosids</taxon>
        <taxon>malvids</taxon>
        <taxon>Malvales</taxon>
        <taxon>Malvaceae</taxon>
        <taxon>Malvoideae</taxon>
        <taxon>Gossypium</taxon>
    </lineage>
</organism>